<dbReference type="Proteomes" id="UP000192328">
    <property type="component" value="Unassembled WGS sequence"/>
</dbReference>
<keyword evidence="2" id="KW-1185">Reference proteome</keyword>
<name>A0AC61PL99_9FIRM</name>
<protein>
    <submittedName>
        <fullName evidence="1">PD-(D/E)XK nuclease superfamily protein</fullName>
    </submittedName>
</protein>
<accession>A0AC61PL99</accession>
<dbReference type="EMBL" id="FWXZ01000002">
    <property type="protein sequence ID" value="SMC58532.1"/>
    <property type="molecule type" value="Genomic_DNA"/>
</dbReference>
<evidence type="ECO:0000313" key="2">
    <source>
        <dbReference type="Proteomes" id="UP000192328"/>
    </source>
</evidence>
<proteinExistence type="predicted"/>
<evidence type="ECO:0000313" key="1">
    <source>
        <dbReference type="EMBL" id="SMC58532.1"/>
    </source>
</evidence>
<comment type="caution">
    <text evidence="1">The sequence shown here is derived from an EMBL/GenBank/DDBJ whole genome shotgun (WGS) entry which is preliminary data.</text>
</comment>
<reference evidence="1" key="1">
    <citation type="submission" date="2017-04" db="EMBL/GenBank/DDBJ databases">
        <authorList>
            <person name="Varghese N."/>
            <person name="Submissions S."/>
        </authorList>
    </citation>
    <scope>NUCLEOTIDE SEQUENCE</scope>
    <source>
        <strain evidence="1">WTE2008</strain>
    </source>
</reference>
<sequence>MQENRIIHLLDEIKPIVARYHDEAFKQGKEFNIFLVQGIASDEVKVCRFIRELLDPKGSHGQGIFFLHRFMKTVLKTDEFTDEEYRHASVIQEETINQARRIDLVIHIKSRLFPIEVKIYADDQANQCRDYYLYASRIDPQAKIFYLTLDGHEPSDISISKSDTAQVKLDCISFADEILVWLGECINAPEMDKIQPVKEILGQFENVIRKLTGMQKGNMMNDITDVIESSSENIMAAIQITHALPDIKARFMQKIFDLIKSHMAEFGITESKDYYVKECEDYYKTSRITLPHINYNIPVSDKALEGKIVLSFEIHQRLYFGIRPIEAKAEEAAKYIREHLTPPSILTHENDANYYWWAYLHKCNNANFKQENIDYLNLFDNVNFEEYMKGIYSSIDMIVNLIRSQKHNKS</sequence>
<gene>
    <name evidence="1" type="ORF">SAMN06297397_1565</name>
</gene>
<organism evidence="1 2">
    <name type="scientific">Aristaeella lactis</name>
    <dbReference type="NCBI Taxonomy" id="3046383"/>
    <lineage>
        <taxon>Bacteria</taxon>
        <taxon>Bacillati</taxon>
        <taxon>Bacillota</taxon>
        <taxon>Clostridia</taxon>
        <taxon>Eubacteriales</taxon>
        <taxon>Aristaeellaceae</taxon>
        <taxon>Aristaeella</taxon>
    </lineage>
</organism>